<evidence type="ECO:0000256" key="2">
    <source>
        <dbReference type="ARBA" id="ARBA00010610"/>
    </source>
</evidence>
<dbReference type="InterPro" id="IPR037150">
    <property type="entry name" value="H-NS_C_dom_sf"/>
</dbReference>
<reference evidence="7 8" key="1">
    <citation type="submission" date="2023-08" db="EMBL/GenBank/DDBJ databases">
        <title>Rhodoferax potami sp. nov. and Rhodoferax mekongensis sp. nov., isolated from the Mekong River in Thailand.</title>
        <authorList>
            <person name="Kitikhun S."/>
            <person name="Charoenyingcharoen P."/>
            <person name="Siriarchawattana P."/>
            <person name="Likhitrattanapisal S."/>
            <person name="Nilsakha T."/>
            <person name="Chanpet A."/>
            <person name="Rattanawaree P."/>
            <person name="Ingsriswang S."/>
        </authorList>
    </citation>
    <scope>NUCLEOTIDE SEQUENCE [LARGE SCALE GENOMIC DNA]</scope>
    <source>
        <strain evidence="7 8">TBRC 17307</strain>
    </source>
</reference>
<evidence type="ECO:0000256" key="4">
    <source>
        <dbReference type="ARBA" id="ARBA00023125"/>
    </source>
</evidence>
<dbReference type="PANTHER" id="PTHR38097:SF2">
    <property type="entry name" value="DNA-BINDING PROTEIN STPA"/>
    <property type="match status" value="1"/>
</dbReference>
<protein>
    <submittedName>
        <fullName evidence="7">H-NS histone family protein</fullName>
    </submittedName>
</protein>
<dbReference type="SMART" id="SM00528">
    <property type="entry name" value="HNS"/>
    <property type="match status" value="1"/>
</dbReference>
<dbReference type="PANTHER" id="PTHR38097">
    <property type="match status" value="1"/>
</dbReference>
<evidence type="ECO:0000256" key="3">
    <source>
        <dbReference type="ARBA" id="ARBA00022490"/>
    </source>
</evidence>
<evidence type="ECO:0000313" key="8">
    <source>
        <dbReference type="Proteomes" id="UP001302257"/>
    </source>
</evidence>
<dbReference type="SUPFAM" id="SSF81273">
    <property type="entry name" value="H-NS histone-like proteins"/>
    <property type="match status" value="1"/>
</dbReference>
<dbReference type="InterPro" id="IPR027444">
    <property type="entry name" value="H-NS_C_dom"/>
</dbReference>
<proteinExistence type="inferred from homology"/>
<organism evidence="7 8">
    <name type="scientific">Rhodoferax mekongensis</name>
    <dbReference type="NCBI Taxonomy" id="3068341"/>
    <lineage>
        <taxon>Bacteria</taxon>
        <taxon>Pseudomonadati</taxon>
        <taxon>Pseudomonadota</taxon>
        <taxon>Betaproteobacteria</taxon>
        <taxon>Burkholderiales</taxon>
        <taxon>Comamonadaceae</taxon>
        <taxon>Rhodoferax</taxon>
    </lineage>
</organism>
<sequence>MSNLIDIQSQIEKLQKQANEIKAKEFNSTVQDILAKMQAFGITVKDLQNAKPAKGSKAIRGKKPAAVAKTEKTSKKAGVAVAAKYRGPNGETWSGRGLTPKWLSSLIAQGQSKESFAINAQ</sequence>
<feature type="region of interest" description="Disordered" evidence="5">
    <location>
        <begin position="51"/>
        <end position="71"/>
    </location>
</feature>
<keyword evidence="3" id="KW-0963">Cytoplasm</keyword>
<keyword evidence="8" id="KW-1185">Reference proteome</keyword>
<dbReference type="Proteomes" id="UP001302257">
    <property type="component" value="Chromosome"/>
</dbReference>
<comment type="similarity">
    <text evidence="2">Belongs to the histone-like protein H-NS family.</text>
</comment>
<dbReference type="Gene3D" id="4.10.430.10">
    <property type="entry name" value="Histone-like protein H-NS, C-terminal domain"/>
    <property type="match status" value="1"/>
</dbReference>
<accession>A0ABZ0B4P7</accession>
<keyword evidence="4" id="KW-0238">DNA-binding</keyword>
<dbReference type="EMBL" id="CP132507">
    <property type="protein sequence ID" value="WNO05837.1"/>
    <property type="molecule type" value="Genomic_DNA"/>
</dbReference>
<dbReference type="RefSeq" id="WP_313868570.1">
    <property type="nucleotide sequence ID" value="NZ_CP132507.1"/>
</dbReference>
<evidence type="ECO:0000313" key="7">
    <source>
        <dbReference type="EMBL" id="WNO05837.1"/>
    </source>
</evidence>
<evidence type="ECO:0000256" key="1">
    <source>
        <dbReference type="ARBA" id="ARBA00004453"/>
    </source>
</evidence>
<comment type="subcellular location">
    <subcellularLocation>
        <location evidence="1">Cytoplasm</location>
        <location evidence="1">Nucleoid</location>
    </subcellularLocation>
</comment>
<name>A0ABZ0B4P7_9BURK</name>
<feature type="domain" description="DNA-binding protein H-NS-like C-terminal" evidence="6">
    <location>
        <begin position="75"/>
        <end position="118"/>
    </location>
</feature>
<evidence type="ECO:0000259" key="6">
    <source>
        <dbReference type="SMART" id="SM00528"/>
    </source>
</evidence>
<dbReference type="Pfam" id="PF00816">
    <property type="entry name" value="Histone_HNS"/>
    <property type="match status" value="1"/>
</dbReference>
<evidence type="ECO:0000256" key="5">
    <source>
        <dbReference type="SAM" id="MobiDB-lite"/>
    </source>
</evidence>
<gene>
    <name evidence="7" type="ORF">RAN89_05225</name>
</gene>